<comment type="similarity">
    <text evidence="4">Belongs to the TRIM/RBCC family.</text>
</comment>
<dbReference type="Pfam" id="PF00643">
    <property type="entry name" value="zf-B_box"/>
    <property type="match status" value="1"/>
</dbReference>
<dbReference type="InterPro" id="IPR050143">
    <property type="entry name" value="TRIM/RBCC"/>
</dbReference>
<comment type="pathway">
    <text evidence="3">Protein modification; protein ubiquitination.</text>
</comment>
<evidence type="ECO:0000256" key="13">
    <source>
        <dbReference type="PROSITE-ProRule" id="PRU00024"/>
    </source>
</evidence>
<evidence type="ECO:0000259" key="14">
    <source>
        <dbReference type="PROSITE" id="PS50119"/>
    </source>
</evidence>
<protein>
    <recommendedName>
        <fullName evidence="5">RING-type E3 ubiquitin transferase</fullName>
        <ecNumber evidence="5">2.3.2.27</ecNumber>
    </recommendedName>
</protein>
<dbReference type="EC" id="2.3.2.27" evidence="5"/>
<comment type="subcellular location">
    <subcellularLocation>
        <location evidence="2">Cytoplasm</location>
    </subcellularLocation>
</comment>
<evidence type="ECO:0000256" key="10">
    <source>
        <dbReference type="ARBA" id="ARBA00022786"/>
    </source>
</evidence>
<evidence type="ECO:0000256" key="4">
    <source>
        <dbReference type="ARBA" id="ARBA00008518"/>
    </source>
</evidence>
<dbReference type="InterPro" id="IPR000315">
    <property type="entry name" value="Znf_B-box"/>
</dbReference>
<evidence type="ECO:0000256" key="1">
    <source>
        <dbReference type="ARBA" id="ARBA00000900"/>
    </source>
</evidence>
<dbReference type="GO" id="GO:0005737">
    <property type="term" value="C:cytoplasm"/>
    <property type="evidence" value="ECO:0007669"/>
    <property type="project" value="UniProtKB-SubCell"/>
</dbReference>
<dbReference type="InParanoid" id="A0A4W3IPI6"/>
<feature type="domain" description="B box-type" evidence="14">
    <location>
        <begin position="54"/>
        <end position="95"/>
    </location>
</feature>
<dbReference type="PANTHER" id="PTHR24103">
    <property type="entry name" value="E3 UBIQUITIN-PROTEIN LIGASE TRIM"/>
    <property type="match status" value="1"/>
</dbReference>
<dbReference type="InterPro" id="IPR020457">
    <property type="entry name" value="Znf_B-box_chordata"/>
</dbReference>
<keyword evidence="12" id="KW-0175">Coiled coil</keyword>
<keyword evidence="9 13" id="KW-0863">Zinc-finger</keyword>
<dbReference type="PROSITE" id="PS50119">
    <property type="entry name" value="ZF_BBOX"/>
    <property type="match status" value="1"/>
</dbReference>
<dbReference type="PROSITE" id="PS00518">
    <property type="entry name" value="ZF_RING_1"/>
    <property type="match status" value="1"/>
</dbReference>
<comment type="catalytic activity">
    <reaction evidence="1">
        <text>S-ubiquitinyl-[E2 ubiquitin-conjugating enzyme]-L-cysteine + [acceptor protein]-L-lysine = [E2 ubiquitin-conjugating enzyme]-L-cysteine + N(6)-ubiquitinyl-[acceptor protein]-L-lysine.</text>
        <dbReference type="EC" id="2.3.2.27"/>
    </reaction>
</comment>
<evidence type="ECO:0000256" key="5">
    <source>
        <dbReference type="ARBA" id="ARBA00012483"/>
    </source>
</evidence>
<reference evidence="15" key="4">
    <citation type="submission" date="2025-08" db="UniProtKB">
        <authorList>
            <consortium name="Ensembl"/>
        </authorList>
    </citation>
    <scope>IDENTIFICATION</scope>
</reference>
<evidence type="ECO:0000256" key="6">
    <source>
        <dbReference type="ARBA" id="ARBA00022490"/>
    </source>
</evidence>
<keyword evidence="6" id="KW-0963">Cytoplasm</keyword>
<evidence type="ECO:0000256" key="3">
    <source>
        <dbReference type="ARBA" id="ARBA00004906"/>
    </source>
</evidence>
<dbReference type="SUPFAM" id="SSF57845">
    <property type="entry name" value="B-box zinc-binding domain"/>
    <property type="match status" value="1"/>
</dbReference>
<reference evidence="16" key="2">
    <citation type="journal article" date="2007" name="PLoS Biol.">
        <title>Survey sequencing and comparative analysis of the elephant shark (Callorhinchus milii) genome.</title>
        <authorList>
            <person name="Venkatesh B."/>
            <person name="Kirkness E.F."/>
            <person name="Loh Y.H."/>
            <person name="Halpern A.L."/>
            <person name="Lee A.P."/>
            <person name="Johnson J."/>
            <person name="Dandona N."/>
            <person name="Viswanathan L.D."/>
            <person name="Tay A."/>
            <person name="Venter J.C."/>
            <person name="Strausberg R.L."/>
            <person name="Brenner S."/>
        </authorList>
    </citation>
    <scope>NUCLEOTIDE SEQUENCE [LARGE SCALE GENOMIC DNA]</scope>
</reference>
<evidence type="ECO:0000313" key="15">
    <source>
        <dbReference type="Ensembl" id="ENSCMIP00000031157.1"/>
    </source>
</evidence>
<dbReference type="Pfam" id="PF13445">
    <property type="entry name" value="zf-RING_UBOX"/>
    <property type="match status" value="1"/>
</dbReference>
<proteinExistence type="inferred from homology"/>
<dbReference type="PRINTS" id="PR01406">
    <property type="entry name" value="BBOXZNFINGER"/>
</dbReference>
<accession>A0A4W3IPI6</accession>
<evidence type="ECO:0000256" key="7">
    <source>
        <dbReference type="ARBA" id="ARBA00022679"/>
    </source>
</evidence>
<dbReference type="GO" id="GO:0061630">
    <property type="term" value="F:ubiquitin protein ligase activity"/>
    <property type="evidence" value="ECO:0007669"/>
    <property type="project" value="UniProtKB-EC"/>
</dbReference>
<dbReference type="GO" id="GO:0008270">
    <property type="term" value="F:zinc ion binding"/>
    <property type="evidence" value="ECO:0007669"/>
    <property type="project" value="UniProtKB-KW"/>
</dbReference>
<dbReference type="SUPFAM" id="SSF57850">
    <property type="entry name" value="RING/U-box"/>
    <property type="match status" value="1"/>
</dbReference>
<evidence type="ECO:0000256" key="11">
    <source>
        <dbReference type="ARBA" id="ARBA00022833"/>
    </source>
</evidence>
<evidence type="ECO:0000313" key="16">
    <source>
        <dbReference type="Proteomes" id="UP000314986"/>
    </source>
</evidence>
<evidence type="ECO:0000256" key="2">
    <source>
        <dbReference type="ARBA" id="ARBA00004496"/>
    </source>
</evidence>
<keyword evidence="8" id="KW-0479">Metal-binding</keyword>
<dbReference type="Gene3D" id="3.30.40.10">
    <property type="entry name" value="Zinc/RING finger domain, C3HC4 (zinc finger)"/>
    <property type="match status" value="1"/>
</dbReference>
<keyword evidence="16" id="KW-1185">Reference proteome</keyword>
<reference evidence="15" key="5">
    <citation type="submission" date="2025-09" db="UniProtKB">
        <authorList>
            <consortium name="Ensembl"/>
        </authorList>
    </citation>
    <scope>IDENTIFICATION</scope>
</reference>
<reference evidence="16" key="1">
    <citation type="journal article" date="2006" name="Science">
        <title>Ancient noncoding elements conserved in the human genome.</title>
        <authorList>
            <person name="Venkatesh B."/>
            <person name="Kirkness E.F."/>
            <person name="Loh Y.H."/>
            <person name="Halpern A.L."/>
            <person name="Lee A.P."/>
            <person name="Johnson J."/>
            <person name="Dandona N."/>
            <person name="Viswanathan L.D."/>
            <person name="Tay A."/>
            <person name="Venter J.C."/>
            <person name="Strausberg R.L."/>
            <person name="Brenner S."/>
        </authorList>
    </citation>
    <scope>NUCLEOTIDE SEQUENCE [LARGE SCALE GENOMIC DNA]</scope>
</reference>
<keyword evidence="10" id="KW-0833">Ubl conjugation pathway</keyword>
<evidence type="ECO:0000256" key="8">
    <source>
        <dbReference type="ARBA" id="ARBA00022723"/>
    </source>
</evidence>
<evidence type="ECO:0000256" key="9">
    <source>
        <dbReference type="ARBA" id="ARBA00022771"/>
    </source>
</evidence>
<evidence type="ECO:0000256" key="12">
    <source>
        <dbReference type="ARBA" id="ARBA00023054"/>
    </source>
</evidence>
<dbReference type="InterPro" id="IPR017907">
    <property type="entry name" value="Znf_RING_CS"/>
</dbReference>
<dbReference type="OMA" id="CMICKES"/>
<keyword evidence="11" id="KW-0862">Zinc</keyword>
<dbReference type="Gene3D" id="3.30.160.60">
    <property type="entry name" value="Classic Zinc Finger"/>
    <property type="match status" value="1"/>
</dbReference>
<organism evidence="15 16">
    <name type="scientific">Callorhinchus milii</name>
    <name type="common">Ghost shark</name>
    <dbReference type="NCBI Taxonomy" id="7868"/>
    <lineage>
        <taxon>Eukaryota</taxon>
        <taxon>Metazoa</taxon>
        <taxon>Chordata</taxon>
        <taxon>Craniata</taxon>
        <taxon>Vertebrata</taxon>
        <taxon>Chondrichthyes</taxon>
        <taxon>Holocephali</taxon>
        <taxon>Chimaeriformes</taxon>
        <taxon>Callorhinchidae</taxon>
        <taxon>Callorhinchus</taxon>
    </lineage>
</organism>
<dbReference type="Proteomes" id="UP000314986">
    <property type="component" value="Unassembled WGS sequence"/>
</dbReference>
<dbReference type="InterPro" id="IPR027370">
    <property type="entry name" value="Znf-RING_euk"/>
</dbReference>
<dbReference type="SMART" id="SM00184">
    <property type="entry name" value="RING"/>
    <property type="match status" value="1"/>
</dbReference>
<name>A0A4W3IPI6_CALMI</name>
<dbReference type="InterPro" id="IPR013083">
    <property type="entry name" value="Znf_RING/FYVE/PHD"/>
</dbReference>
<dbReference type="InterPro" id="IPR001841">
    <property type="entry name" value="Znf_RING"/>
</dbReference>
<dbReference type="AlphaFoldDB" id="A0A4W3IPI6"/>
<keyword evidence="7" id="KW-0808">Transferase</keyword>
<dbReference type="SMART" id="SM00336">
    <property type="entry name" value="BBOX"/>
    <property type="match status" value="1"/>
</dbReference>
<dbReference type="GeneTree" id="ENSGT00940000164374"/>
<sequence length="110" mass="12693">IADGEMASVQELGNLRNKATCSISLEFYTDPVSLDCDHNFCRACILHLNPRLEEAGIHFEEHEEKLKLFCETDQKLICMVCAMSRYHKDHTVVPIEEVAELHKVWNFKKS</sequence>
<reference evidence="16" key="3">
    <citation type="journal article" date="2014" name="Nature">
        <title>Elephant shark genome provides unique insights into gnathostome evolution.</title>
        <authorList>
            <consortium name="International Elephant Shark Genome Sequencing Consortium"/>
            <person name="Venkatesh B."/>
            <person name="Lee A.P."/>
            <person name="Ravi V."/>
            <person name="Maurya A.K."/>
            <person name="Lian M.M."/>
            <person name="Swann J.B."/>
            <person name="Ohta Y."/>
            <person name="Flajnik M.F."/>
            <person name="Sutoh Y."/>
            <person name="Kasahara M."/>
            <person name="Hoon S."/>
            <person name="Gangu V."/>
            <person name="Roy S.W."/>
            <person name="Irimia M."/>
            <person name="Korzh V."/>
            <person name="Kondrychyn I."/>
            <person name="Lim Z.W."/>
            <person name="Tay B.H."/>
            <person name="Tohari S."/>
            <person name="Kong K.W."/>
            <person name="Ho S."/>
            <person name="Lorente-Galdos B."/>
            <person name="Quilez J."/>
            <person name="Marques-Bonet T."/>
            <person name="Raney B.J."/>
            <person name="Ingham P.W."/>
            <person name="Tay A."/>
            <person name="Hillier L.W."/>
            <person name="Minx P."/>
            <person name="Boehm T."/>
            <person name="Wilson R.K."/>
            <person name="Brenner S."/>
            <person name="Warren W.C."/>
        </authorList>
    </citation>
    <scope>NUCLEOTIDE SEQUENCE [LARGE SCALE GENOMIC DNA]</scope>
</reference>
<dbReference type="Ensembl" id="ENSCMIT00000031632.1">
    <property type="protein sequence ID" value="ENSCMIP00000031157.1"/>
    <property type="gene ID" value="ENSCMIG00000013392.1"/>
</dbReference>